<accession>A0A919IQD0</accession>
<dbReference type="InterPro" id="IPR050791">
    <property type="entry name" value="Aldo-Keto_reductase"/>
</dbReference>
<feature type="domain" description="NADP-dependent oxidoreductase" evidence="2">
    <location>
        <begin position="14"/>
        <end position="307"/>
    </location>
</feature>
<dbReference type="PANTHER" id="PTHR43625">
    <property type="entry name" value="AFLATOXIN B1 ALDEHYDE REDUCTASE"/>
    <property type="match status" value="1"/>
</dbReference>
<evidence type="ECO:0000259" key="2">
    <source>
        <dbReference type="Pfam" id="PF00248"/>
    </source>
</evidence>
<dbReference type="SUPFAM" id="SSF51430">
    <property type="entry name" value="NAD(P)-linked oxidoreductase"/>
    <property type="match status" value="1"/>
</dbReference>
<proteinExistence type="predicted"/>
<dbReference type="GO" id="GO:0016491">
    <property type="term" value="F:oxidoreductase activity"/>
    <property type="evidence" value="ECO:0007669"/>
    <property type="project" value="UniProtKB-KW"/>
</dbReference>
<reference evidence="3" key="1">
    <citation type="submission" date="2021-01" db="EMBL/GenBank/DDBJ databases">
        <title>Whole genome shotgun sequence of Actinoplanes cyaneus NBRC 14990.</title>
        <authorList>
            <person name="Komaki H."/>
            <person name="Tamura T."/>
        </authorList>
    </citation>
    <scope>NUCLEOTIDE SEQUENCE</scope>
    <source>
        <strain evidence="3">NBRC 14990</strain>
    </source>
</reference>
<gene>
    <name evidence="3" type="ORF">Acy02nite_81560</name>
</gene>
<sequence length="328" mass="35551">MHTRLLGRGLRVSAIGLGAMGMSQSYGPNPGDRDAMIAVLRGAVERGVTFFDTAEVYGPYVNEELVGEALAPLREHVVLATKFGWRIENGKSVGLDSRPEQIKRVADASLRRLRTDTIDLFYQHRVDPDVPIEDVAGAVGELVQAGKVRHFGLSEAAAGTIRRAHAVHPVTALQSEYSLWTRDPEPDILPTCAELGIGFVPFSPLGKGFLTGTVTTATEFTSGDIRATIPRFDAGNRTANQALVEHITGLADAKDATPGQIALAWLLAQHPWIVPIPGTRRLQRVEENAAATQVALSADEIADLNELATRIGVQGNRYNEQHMRLVEN</sequence>
<organism evidence="3 4">
    <name type="scientific">Actinoplanes cyaneus</name>
    <dbReference type="NCBI Taxonomy" id="52696"/>
    <lineage>
        <taxon>Bacteria</taxon>
        <taxon>Bacillati</taxon>
        <taxon>Actinomycetota</taxon>
        <taxon>Actinomycetes</taxon>
        <taxon>Micromonosporales</taxon>
        <taxon>Micromonosporaceae</taxon>
        <taxon>Actinoplanes</taxon>
    </lineage>
</organism>
<protein>
    <submittedName>
        <fullName evidence="3">Aldehyde oxidase</fullName>
    </submittedName>
</protein>
<dbReference type="PANTHER" id="PTHR43625:SF77">
    <property type="entry name" value="ALDO-KETO REDUCTASE"/>
    <property type="match status" value="1"/>
</dbReference>
<dbReference type="Pfam" id="PF00248">
    <property type="entry name" value="Aldo_ket_red"/>
    <property type="match status" value="1"/>
</dbReference>
<keyword evidence="1" id="KW-0560">Oxidoreductase</keyword>
<dbReference type="InterPro" id="IPR023210">
    <property type="entry name" value="NADP_OxRdtase_dom"/>
</dbReference>
<dbReference type="GO" id="GO:0005737">
    <property type="term" value="C:cytoplasm"/>
    <property type="evidence" value="ECO:0007669"/>
    <property type="project" value="TreeGrafter"/>
</dbReference>
<dbReference type="AlphaFoldDB" id="A0A919IQD0"/>
<dbReference type="EMBL" id="BOMH01000073">
    <property type="protein sequence ID" value="GID70275.1"/>
    <property type="molecule type" value="Genomic_DNA"/>
</dbReference>
<dbReference type="RefSeq" id="WP_203753893.1">
    <property type="nucleotide sequence ID" value="NZ_BAAAUC010000035.1"/>
</dbReference>
<keyword evidence="4" id="KW-1185">Reference proteome</keyword>
<dbReference type="CDD" id="cd19078">
    <property type="entry name" value="AKR_AKR13C1_2"/>
    <property type="match status" value="1"/>
</dbReference>
<evidence type="ECO:0000313" key="4">
    <source>
        <dbReference type="Proteomes" id="UP000619479"/>
    </source>
</evidence>
<dbReference type="InterPro" id="IPR036812">
    <property type="entry name" value="NAD(P)_OxRdtase_dom_sf"/>
</dbReference>
<dbReference type="Proteomes" id="UP000619479">
    <property type="component" value="Unassembled WGS sequence"/>
</dbReference>
<evidence type="ECO:0000256" key="1">
    <source>
        <dbReference type="ARBA" id="ARBA00023002"/>
    </source>
</evidence>
<comment type="caution">
    <text evidence="3">The sequence shown here is derived from an EMBL/GenBank/DDBJ whole genome shotgun (WGS) entry which is preliminary data.</text>
</comment>
<evidence type="ECO:0000313" key="3">
    <source>
        <dbReference type="EMBL" id="GID70275.1"/>
    </source>
</evidence>
<dbReference type="Gene3D" id="3.20.20.100">
    <property type="entry name" value="NADP-dependent oxidoreductase domain"/>
    <property type="match status" value="1"/>
</dbReference>
<name>A0A919IQD0_9ACTN</name>